<evidence type="ECO:0000313" key="1">
    <source>
        <dbReference type="EMBL" id="STP08589.1"/>
    </source>
</evidence>
<dbReference type="EMBL" id="UGHZ01000001">
    <property type="protein sequence ID" value="STP08589.1"/>
    <property type="molecule type" value="Genomic_DNA"/>
</dbReference>
<name>A0A377JLC1_9HELI</name>
<dbReference type="Proteomes" id="UP000255335">
    <property type="component" value="Unassembled WGS sequence"/>
</dbReference>
<accession>A0A377JLC1</accession>
<protein>
    <submittedName>
        <fullName evidence="1">Uncharacterized protein</fullName>
    </submittedName>
</protein>
<dbReference type="RefSeq" id="WP_258554087.1">
    <property type="nucleotide sequence ID" value="NZ_UGHZ01000001.1"/>
</dbReference>
<proteinExistence type="predicted"/>
<reference evidence="1 2" key="1">
    <citation type="submission" date="2018-06" db="EMBL/GenBank/DDBJ databases">
        <authorList>
            <consortium name="Pathogen Informatics"/>
            <person name="Doyle S."/>
        </authorList>
    </citation>
    <scope>NUCLEOTIDE SEQUENCE [LARGE SCALE GENOMIC DNA]</scope>
    <source>
        <strain evidence="1 2">NCTC12221</strain>
    </source>
</reference>
<organism evidence="1 2">
    <name type="scientific">Helicobacter cinaedi</name>
    <dbReference type="NCBI Taxonomy" id="213"/>
    <lineage>
        <taxon>Bacteria</taxon>
        <taxon>Pseudomonadati</taxon>
        <taxon>Campylobacterota</taxon>
        <taxon>Epsilonproteobacteria</taxon>
        <taxon>Campylobacterales</taxon>
        <taxon>Helicobacteraceae</taxon>
        <taxon>Helicobacter</taxon>
    </lineage>
</organism>
<sequence length="41" mass="4689">MLSLYELNTMLTNDSLANDKALKSIKKQRRIITDINLPPKS</sequence>
<gene>
    <name evidence="1" type="ORF">NCTC12221_00001</name>
</gene>
<evidence type="ECO:0000313" key="2">
    <source>
        <dbReference type="Proteomes" id="UP000255335"/>
    </source>
</evidence>
<dbReference type="AlphaFoldDB" id="A0A377JLC1"/>